<dbReference type="SUPFAM" id="SSF53474">
    <property type="entry name" value="alpha/beta-Hydrolases"/>
    <property type="match status" value="1"/>
</dbReference>
<dbReference type="EMBL" id="JAUTXT010000016">
    <property type="protein sequence ID" value="KAK3675168.1"/>
    <property type="molecule type" value="Genomic_DNA"/>
</dbReference>
<dbReference type="Gene3D" id="3.40.50.1820">
    <property type="entry name" value="alpha/beta hydrolase"/>
    <property type="match status" value="1"/>
</dbReference>
<keyword evidence="3" id="KW-1185">Reference proteome</keyword>
<dbReference type="Pfam" id="PF01738">
    <property type="entry name" value="DLH"/>
    <property type="match status" value="1"/>
</dbReference>
<protein>
    <recommendedName>
        <fullName evidence="1">Dienelactone hydrolase domain-containing protein</fullName>
    </recommendedName>
</protein>
<accession>A0AAE0WNY3</accession>
<organism evidence="2 3">
    <name type="scientific">Recurvomyces mirabilis</name>
    <dbReference type="NCBI Taxonomy" id="574656"/>
    <lineage>
        <taxon>Eukaryota</taxon>
        <taxon>Fungi</taxon>
        <taxon>Dikarya</taxon>
        <taxon>Ascomycota</taxon>
        <taxon>Pezizomycotina</taxon>
        <taxon>Dothideomycetes</taxon>
        <taxon>Dothideomycetidae</taxon>
        <taxon>Mycosphaerellales</taxon>
        <taxon>Teratosphaeriaceae</taxon>
        <taxon>Recurvomyces</taxon>
    </lineage>
</organism>
<evidence type="ECO:0000313" key="2">
    <source>
        <dbReference type="EMBL" id="KAK3675168.1"/>
    </source>
</evidence>
<dbReference type="GO" id="GO:0016787">
    <property type="term" value="F:hydrolase activity"/>
    <property type="evidence" value="ECO:0007669"/>
    <property type="project" value="InterPro"/>
</dbReference>
<proteinExistence type="predicted"/>
<dbReference type="PANTHER" id="PTHR17630:SF44">
    <property type="entry name" value="PROTEIN AIM2"/>
    <property type="match status" value="1"/>
</dbReference>
<comment type="caution">
    <text evidence="2">The sequence shown here is derived from an EMBL/GenBank/DDBJ whole genome shotgun (WGS) entry which is preliminary data.</text>
</comment>
<dbReference type="InterPro" id="IPR029058">
    <property type="entry name" value="AB_hydrolase_fold"/>
</dbReference>
<evidence type="ECO:0000313" key="3">
    <source>
        <dbReference type="Proteomes" id="UP001274830"/>
    </source>
</evidence>
<dbReference type="InterPro" id="IPR002925">
    <property type="entry name" value="Dienelactn_hydro"/>
</dbReference>
<evidence type="ECO:0000259" key="1">
    <source>
        <dbReference type="Pfam" id="PF01738"/>
    </source>
</evidence>
<name>A0AAE0WNY3_9PEZI</name>
<feature type="domain" description="Dienelactone hydrolase" evidence="1">
    <location>
        <begin position="46"/>
        <end position="278"/>
    </location>
</feature>
<sequence>MDAENTAQTGSASNDKEIAKRSGECCLAGTIHEGEPRGKTITIADLDTYIVEPAKGKDNGHIMLYYPDVYGMFVNGYLIMDGFADAGFTVLGIDYFKGDGVQKHRKFRGDPDFDFQAWLDKHMEFSNPATPKWNAEVKAKYGGGNKKFACVGYCYGAPYVCDSLARDGVCTVGAFAHPAFLKESHFENISSAFCLDFRNLHSSDGHFVEPLFLSCAEIDHTFPNEYRNRAVDILQAGKKPFQVQLFQGVEHGFALRGDPNNPYERYVKEQSLKGIAEWCEFWLSQ</sequence>
<dbReference type="Proteomes" id="UP001274830">
    <property type="component" value="Unassembled WGS sequence"/>
</dbReference>
<gene>
    <name evidence="2" type="ORF">LTR78_005102</name>
</gene>
<dbReference type="PANTHER" id="PTHR17630">
    <property type="entry name" value="DIENELACTONE HYDROLASE"/>
    <property type="match status" value="1"/>
</dbReference>
<reference evidence="2" key="1">
    <citation type="submission" date="2023-07" db="EMBL/GenBank/DDBJ databases">
        <title>Black Yeasts Isolated from many extreme environments.</title>
        <authorList>
            <person name="Coleine C."/>
            <person name="Stajich J.E."/>
            <person name="Selbmann L."/>
        </authorList>
    </citation>
    <scope>NUCLEOTIDE SEQUENCE</scope>
    <source>
        <strain evidence="2">CCFEE 5485</strain>
    </source>
</reference>
<dbReference type="AlphaFoldDB" id="A0AAE0WNY3"/>